<organism evidence="1 2">
    <name type="scientific">Acidihalobacter yilgarnensis</name>
    <dbReference type="NCBI Taxonomy" id="2819280"/>
    <lineage>
        <taxon>Bacteria</taxon>
        <taxon>Pseudomonadati</taxon>
        <taxon>Pseudomonadota</taxon>
        <taxon>Gammaproteobacteria</taxon>
        <taxon>Chromatiales</taxon>
        <taxon>Ectothiorhodospiraceae</taxon>
        <taxon>Acidihalobacter</taxon>
    </lineage>
</organism>
<dbReference type="KEGG" id="aprs:BI364_07315"/>
<sequence>MTIEHKKILRNLLRAQLLAIHDVAITQGAERAALLFGVSQDIAREVSELCGNDIAEVAEQAAEKAPWCLRLGLAPAEERTLKTLFRNASLPETKRKRLRKAEAERLAGLTLSIGRARTRNASRGGCS</sequence>
<evidence type="ECO:0000313" key="1">
    <source>
        <dbReference type="EMBL" id="AOU97799.1"/>
    </source>
</evidence>
<proteinExistence type="predicted"/>
<keyword evidence="2" id="KW-1185">Reference proteome</keyword>
<dbReference type="EMBL" id="CP017415">
    <property type="protein sequence ID" value="AOU97799.1"/>
    <property type="molecule type" value="Genomic_DNA"/>
</dbReference>
<dbReference type="RefSeq" id="WP_070078183.1">
    <property type="nucleotide sequence ID" value="NZ_CP017415.1"/>
</dbReference>
<dbReference type="AlphaFoldDB" id="A0A1D8IMV2"/>
<protein>
    <submittedName>
        <fullName evidence="1">Uncharacterized protein</fullName>
    </submittedName>
</protein>
<name>A0A1D8IMV2_9GAMM</name>
<dbReference type="Proteomes" id="UP000095401">
    <property type="component" value="Chromosome"/>
</dbReference>
<accession>A0A1D8IMV2</accession>
<reference evidence="2" key="1">
    <citation type="submission" date="2016-09" db="EMBL/GenBank/DDBJ databases">
        <title>Acidihalobacter prosperus F5.</title>
        <authorList>
            <person name="Khaleque H.N."/>
            <person name="Ramsay J.P."/>
            <person name="Kaksonen A.H."/>
            <person name="Boxall N.J."/>
            <person name="Watkin E.L.J."/>
        </authorList>
    </citation>
    <scope>NUCLEOTIDE SEQUENCE [LARGE SCALE GENOMIC DNA]</scope>
    <source>
        <strain evidence="2">F5</strain>
    </source>
</reference>
<gene>
    <name evidence="1" type="ORF">BI364_07315</name>
</gene>
<evidence type="ECO:0000313" key="2">
    <source>
        <dbReference type="Proteomes" id="UP000095401"/>
    </source>
</evidence>